<dbReference type="SUPFAM" id="SSF56266">
    <property type="entry name" value="DmpA/ArgJ-like"/>
    <property type="match status" value="1"/>
</dbReference>
<dbReference type="RefSeq" id="WP_166395956.1">
    <property type="nucleotide sequence ID" value="NZ_CP045121.1"/>
</dbReference>
<sequence length="327" mass="32312">MLGNLCDVPGVLVGHATDREGATGCTAVLFDRPAVVGVDVRGSSPETRGTAGLGQTGIVRHRQGILLTGGSAFGLSAADGVMRYLEERGIGLDVGVARIPLVAAAVLFDLATGSADARPDAAMGYEAASSAESGAFEEGTVGAGTGASVGNILGMERAMKGGLGTASARPGGGEGGLIVAALVAVNAFGDVRDPGTGETLAGPRLDGGALGDTVELMPEAAARVRWGENTTLGIVATNARLDTSQVQKVAEMGHDGLARAISPVHTTVDGDLVFAAALGEVDAATDVVGAWGARVLSEAVVRAVRAASGLSGLPSVSELPLGGAPRA</sequence>
<dbReference type="InterPro" id="IPR005321">
    <property type="entry name" value="Peptidase_S58_DmpA"/>
</dbReference>
<keyword evidence="3" id="KW-1185">Reference proteome</keyword>
<dbReference type="AlphaFoldDB" id="A0A6G8PVP7"/>
<evidence type="ECO:0000313" key="2">
    <source>
        <dbReference type="EMBL" id="QIN78280.1"/>
    </source>
</evidence>
<reference evidence="2 3" key="1">
    <citation type="submission" date="2019-10" db="EMBL/GenBank/DDBJ databases">
        <title>Rubrobacter sp nov SCSIO 52915 isolated from a deep-sea sediment in the South China Sea.</title>
        <authorList>
            <person name="Chen R.W."/>
        </authorList>
    </citation>
    <scope>NUCLEOTIDE SEQUENCE [LARGE SCALE GENOMIC DNA]</scope>
    <source>
        <strain evidence="2 3">SCSIO 52915</strain>
    </source>
</reference>
<organism evidence="2 3">
    <name type="scientific">Rubrobacter marinus</name>
    <dbReference type="NCBI Taxonomy" id="2653852"/>
    <lineage>
        <taxon>Bacteria</taxon>
        <taxon>Bacillati</taxon>
        <taxon>Actinomycetota</taxon>
        <taxon>Rubrobacteria</taxon>
        <taxon>Rubrobacterales</taxon>
        <taxon>Rubrobacteraceae</taxon>
        <taxon>Rubrobacter</taxon>
    </lineage>
</organism>
<protein>
    <submittedName>
        <fullName evidence="2">Peptidase S58 family protein</fullName>
    </submittedName>
</protein>
<dbReference type="KEGG" id="rmar:GBA65_06875"/>
<name>A0A6G8PVP7_9ACTN</name>
<dbReference type="Gene3D" id="3.60.70.12">
    <property type="entry name" value="L-amino peptidase D-ALA esterase/amidase"/>
    <property type="match status" value="1"/>
</dbReference>
<proteinExistence type="inferred from homology"/>
<evidence type="ECO:0000313" key="3">
    <source>
        <dbReference type="Proteomes" id="UP000502706"/>
    </source>
</evidence>
<dbReference type="InterPro" id="IPR016117">
    <property type="entry name" value="ArgJ-like_dom_sf"/>
</dbReference>
<comment type="similarity">
    <text evidence="1">Belongs to the peptidase S58 family.</text>
</comment>
<dbReference type="CDD" id="cd02252">
    <property type="entry name" value="nylC_like"/>
    <property type="match status" value="1"/>
</dbReference>
<dbReference type="Proteomes" id="UP000502706">
    <property type="component" value="Chromosome"/>
</dbReference>
<accession>A0A6G8PVP7</accession>
<dbReference type="PANTHER" id="PTHR36512:SF3">
    <property type="entry name" value="BLR5678 PROTEIN"/>
    <property type="match status" value="1"/>
</dbReference>
<dbReference type="GO" id="GO:0004177">
    <property type="term" value="F:aminopeptidase activity"/>
    <property type="evidence" value="ECO:0007669"/>
    <property type="project" value="TreeGrafter"/>
</dbReference>
<dbReference type="PANTHER" id="PTHR36512">
    <property type="entry name" value="D-AMINOPEPTIDASE"/>
    <property type="match status" value="1"/>
</dbReference>
<evidence type="ECO:0000256" key="1">
    <source>
        <dbReference type="ARBA" id="ARBA00007068"/>
    </source>
</evidence>
<dbReference type="EMBL" id="CP045121">
    <property type="protein sequence ID" value="QIN78280.1"/>
    <property type="molecule type" value="Genomic_DNA"/>
</dbReference>
<gene>
    <name evidence="2" type="ORF">GBA65_06875</name>
</gene>
<dbReference type="Pfam" id="PF03576">
    <property type="entry name" value="Peptidase_S58"/>
    <property type="match status" value="1"/>
</dbReference>